<dbReference type="Proteomes" id="UP000291117">
    <property type="component" value="Unassembled WGS sequence"/>
</dbReference>
<sequence length="240" mass="26686">MKSIFLFSFLFIFFKFSSAQTNTFPETGNVGIGTTNPTAKISFNNLNDASNNPDGITWYNPRPTAYGIHRTAGPWIEPSYQQLRLGWETGIILDPGSLYGNSYVDVQGAGLRVTSGNVGIGTLNTKGYKLAVAGNVVAEAVTVKLQGNWPDYVFTKSYQFPSLQEIEKHIKEKGHLPGIPSAAEVKANGIDLGEMNAKLLQKIEELTLHLIKMEKKNERQELLNQQYQSEINKLKSRMDK</sequence>
<feature type="coiled-coil region" evidence="1">
    <location>
        <begin position="196"/>
        <end position="237"/>
    </location>
</feature>
<gene>
    <name evidence="3" type="ORF">EZ444_07185</name>
</gene>
<proteinExistence type="predicted"/>
<dbReference type="AlphaFoldDB" id="A0A4R0NEU0"/>
<comment type="caution">
    <text evidence="3">The sequence shown here is derived from an EMBL/GenBank/DDBJ whole genome shotgun (WGS) entry which is preliminary data.</text>
</comment>
<evidence type="ECO:0000313" key="4">
    <source>
        <dbReference type="Proteomes" id="UP000291117"/>
    </source>
</evidence>
<dbReference type="OrthoDB" id="1357586at2"/>
<dbReference type="RefSeq" id="WP_131608052.1">
    <property type="nucleotide sequence ID" value="NZ_SJSM01000003.1"/>
</dbReference>
<name>A0A4R0NEU0_9SPHI</name>
<dbReference type="EMBL" id="SJSM01000003">
    <property type="protein sequence ID" value="TCC97692.1"/>
    <property type="molecule type" value="Genomic_DNA"/>
</dbReference>
<protein>
    <recommendedName>
        <fullName evidence="5">BZIP transcription factor</fullName>
    </recommendedName>
</protein>
<evidence type="ECO:0000256" key="2">
    <source>
        <dbReference type="SAM" id="SignalP"/>
    </source>
</evidence>
<feature type="signal peptide" evidence="2">
    <location>
        <begin position="1"/>
        <end position="19"/>
    </location>
</feature>
<accession>A0A4R0NEU0</accession>
<feature type="chain" id="PRO_5020986703" description="BZIP transcription factor" evidence="2">
    <location>
        <begin position="20"/>
        <end position="240"/>
    </location>
</feature>
<keyword evidence="1" id="KW-0175">Coiled coil</keyword>
<organism evidence="3 4">
    <name type="scientific">Pedobacter hiemivivus</name>
    <dbReference type="NCBI Taxonomy" id="2530454"/>
    <lineage>
        <taxon>Bacteria</taxon>
        <taxon>Pseudomonadati</taxon>
        <taxon>Bacteroidota</taxon>
        <taxon>Sphingobacteriia</taxon>
        <taxon>Sphingobacteriales</taxon>
        <taxon>Sphingobacteriaceae</taxon>
        <taxon>Pedobacter</taxon>
    </lineage>
</organism>
<evidence type="ECO:0000313" key="3">
    <source>
        <dbReference type="EMBL" id="TCC97692.1"/>
    </source>
</evidence>
<keyword evidence="4" id="KW-1185">Reference proteome</keyword>
<evidence type="ECO:0000256" key="1">
    <source>
        <dbReference type="SAM" id="Coils"/>
    </source>
</evidence>
<keyword evidence="2" id="KW-0732">Signal</keyword>
<evidence type="ECO:0008006" key="5">
    <source>
        <dbReference type="Google" id="ProtNLM"/>
    </source>
</evidence>
<reference evidence="3 4" key="1">
    <citation type="submission" date="2019-02" db="EMBL/GenBank/DDBJ databases">
        <title>Pedobacter sp. RP-3-8 sp. nov., isolated from Arctic soil.</title>
        <authorList>
            <person name="Dahal R.H."/>
        </authorList>
    </citation>
    <scope>NUCLEOTIDE SEQUENCE [LARGE SCALE GENOMIC DNA]</scope>
    <source>
        <strain evidence="3 4">RP-3-8</strain>
    </source>
</reference>